<evidence type="ECO:0008006" key="3">
    <source>
        <dbReference type="Google" id="ProtNLM"/>
    </source>
</evidence>
<dbReference type="STRING" id="1678841.TBC1_111199"/>
<gene>
    <name evidence="1" type="ORF">TBC1_111199</name>
</gene>
<sequence>MKEEFLHYIWKYRLYNKPLRTIENEYVEVISPGIHNHNAGPDFSDARLRIGEAMWAGNVEIHVNSSDWYRHGHQHDPAYENVVLHVVYHHDDKPSESRFPVLQLKEFFDLSLYSNYQQFINSKLWVPCINQLNEVPAHETYLWLERMLVERLEHKAELIQGFLKLGNNDWEEAFYHTLARSFGFSVNALPFEMMARSLPYRVIARHLDQPMQVEALVFGQAGLLSHDLRDPWPQELFNEYSFLRQKYHLVPIAPHLWRFMRLRPVNFPTIRLAQFSALLCTGGGLLSRALECKTTDELTVHFSGVSASAYWDNHFIFDRLTPGRKKHLGKDAVSLLLINSVLPFLFVYGRSIDNDSLCNRALEFFSRLNGEKNTQISRWKAAGMDVSSAFNTQALIGMKSDYCDKKRCLDCRIGNYLLKITVGER</sequence>
<dbReference type="EMBL" id="DF968182">
    <property type="protein sequence ID" value="GAP43057.1"/>
    <property type="molecule type" value="Genomic_DNA"/>
</dbReference>
<dbReference type="RefSeq" id="WP_062039753.1">
    <property type="nucleotide sequence ID" value="NZ_DF968182.1"/>
</dbReference>
<dbReference type="Pfam" id="PF11013">
    <property type="entry name" value="DUF2851"/>
    <property type="match status" value="1"/>
</dbReference>
<keyword evidence="2" id="KW-1185">Reference proteome</keyword>
<dbReference type="PATRIC" id="fig|1678841.3.peg.1361"/>
<reference evidence="1" key="1">
    <citation type="journal article" date="2015" name="Genome Announc.">
        <title>Draft Genome Sequence of Bacteroidales Strain TBC1, a Novel Isolate from a Methanogenic Wastewater Treatment System.</title>
        <authorList>
            <person name="Tourlousse D.M."/>
            <person name="Matsuura N."/>
            <person name="Sun L."/>
            <person name="Toyonaga M."/>
            <person name="Kuroda K."/>
            <person name="Ohashi A."/>
            <person name="Cruz R."/>
            <person name="Yamaguchi T."/>
            <person name="Sekiguchi Y."/>
        </authorList>
    </citation>
    <scope>NUCLEOTIDE SEQUENCE [LARGE SCALE GENOMIC DNA]</scope>
    <source>
        <strain evidence="1">TBC1</strain>
    </source>
</reference>
<evidence type="ECO:0000313" key="2">
    <source>
        <dbReference type="Proteomes" id="UP000053091"/>
    </source>
</evidence>
<accession>A0A0S7BZE7</accession>
<dbReference type="InterPro" id="IPR021272">
    <property type="entry name" value="DUF2851"/>
</dbReference>
<dbReference type="OrthoDB" id="1005072at2"/>
<protein>
    <recommendedName>
        <fullName evidence="3">DUF2851 domain-containing protein</fullName>
    </recommendedName>
</protein>
<dbReference type="Proteomes" id="UP000053091">
    <property type="component" value="Unassembled WGS sequence"/>
</dbReference>
<name>A0A0S7BZE7_9BACT</name>
<organism evidence="1">
    <name type="scientific">Lentimicrobium saccharophilum</name>
    <dbReference type="NCBI Taxonomy" id="1678841"/>
    <lineage>
        <taxon>Bacteria</taxon>
        <taxon>Pseudomonadati</taxon>
        <taxon>Bacteroidota</taxon>
        <taxon>Bacteroidia</taxon>
        <taxon>Bacteroidales</taxon>
        <taxon>Lentimicrobiaceae</taxon>
        <taxon>Lentimicrobium</taxon>
    </lineage>
</organism>
<proteinExistence type="predicted"/>
<dbReference type="AlphaFoldDB" id="A0A0S7BZE7"/>
<evidence type="ECO:0000313" key="1">
    <source>
        <dbReference type="EMBL" id="GAP43057.1"/>
    </source>
</evidence>